<evidence type="ECO:0000256" key="6">
    <source>
        <dbReference type="ARBA" id="ARBA00022837"/>
    </source>
</evidence>
<keyword evidence="16" id="KW-1185">Reference proteome</keyword>
<keyword evidence="6" id="KW-0106">Calcium</keyword>
<evidence type="ECO:0000256" key="7">
    <source>
        <dbReference type="ARBA" id="ARBA00023180"/>
    </source>
</evidence>
<comment type="caution">
    <text evidence="15">The sequence shown here is derived from an EMBL/GenBank/DDBJ whole genome shotgun (WGS) entry which is preliminary data.</text>
</comment>
<evidence type="ECO:0000256" key="3">
    <source>
        <dbReference type="ARBA" id="ARBA00022729"/>
    </source>
</evidence>
<gene>
    <name evidence="15" type="ORF">KP79_PYT17918</name>
</gene>
<name>A0A210R1J7_MIZYE</name>
<accession>A0A210R1J7</accession>
<dbReference type="InterPro" id="IPR002048">
    <property type="entry name" value="EF_hand_dom"/>
</dbReference>
<evidence type="ECO:0000313" key="15">
    <source>
        <dbReference type="EMBL" id="OWF54940.1"/>
    </source>
</evidence>
<dbReference type="CDD" id="cd16226">
    <property type="entry name" value="EFh_CREC_Calumenin_like"/>
    <property type="match status" value="1"/>
</dbReference>
<dbReference type="GO" id="GO:0005788">
    <property type="term" value="C:endoplasmic reticulum lumen"/>
    <property type="evidence" value="ECO:0007669"/>
    <property type="project" value="UniProtKB-SubCell"/>
</dbReference>
<evidence type="ECO:0000256" key="4">
    <source>
        <dbReference type="ARBA" id="ARBA00022737"/>
    </source>
</evidence>
<comment type="subcellular location">
    <subcellularLocation>
        <location evidence="1">Endoplasmic reticulum lumen</location>
    </subcellularLocation>
</comment>
<keyword evidence="4" id="KW-0677">Repeat</keyword>
<dbReference type="FunFam" id="1.10.238.10:FF:000104">
    <property type="entry name" value="calumenin isoform X1"/>
    <property type="match status" value="1"/>
</dbReference>
<evidence type="ECO:0000256" key="5">
    <source>
        <dbReference type="ARBA" id="ARBA00022824"/>
    </source>
</evidence>
<dbReference type="InterPro" id="IPR018247">
    <property type="entry name" value="EF_Hand_1_Ca_BS"/>
</dbReference>
<evidence type="ECO:0000256" key="13">
    <source>
        <dbReference type="SAM" id="SignalP"/>
    </source>
</evidence>
<dbReference type="PROSITE" id="PS00018">
    <property type="entry name" value="EF_HAND_1"/>
    <property type="match status" value="5"/>
</dbReference>
<dbReference type="GO" id="GO:0005509">
    <property type="term" value="F:calcium ion binding"/>
    <property type="evidence" value="ECO:0007669"/>
    <property type="project" value="InterPro"/>
</dbReference>
<evidence type="ECO:0000256" key="8">
    <source>
        <dbReference type="ARBA" id="ARBA00023186"/>
    </source>
</evidence>
<dbReference type="InterPro" id="IPR011992">
    <property type="entry name" value="EF-hand-dom_pair"/>
</dbReference>
<evidence type="ECO:0000256" key="10">
    <source>
        <dbReference type="ARBA" id="ARBA00063143"/>
    </source>
</evidence>
<sequence length="335" mass="39306">MSRCPLAMKLLTVCLIVALMVVASSSAIPKTDHNKRVHENKLSDLQHEDEDDEHNEDYDHEAFLGKEEAQDFEDLSPEESKERLGQIVDKIDKDKDGKVTEEELKNWIQYIQRRYIVTDTERMWKDHDLEGDALHWNSYMKRTYGYEDSPDNADSPTFSYKETIERDQRRWTAADTDKDQKLSKEEFVHFLHPEDSDHMRDVVVQETMEDIDKDKDGFISLDEYISDVYDEDDEDDEHDEAPHDGEPDWVISEREQFQSHRDRNGDGKLDSDEVREWIMPEDFDHSGVEAKHLVNSADEDRDGNLSKEEILEHYDLFVGSQATDFGEALTRHDEF</sequence>
<dbReference type="PANTHER" id="PTHR10827">
    <property type="entry name" value="RETICULOCALBIN"/>
    <property type="match status" value="1"/>
</dbReference>
<keyword evidence="2" id="KW-0479">Metal-binding</keyword>
<proteinExistence type="predicted"/>
<dbReference type="Pfam" id="PF13499">
    <property type="entry name" value="EF-hand_7"/>
    <property type="match status" value="1"/>
</dbReference>
<feature type="compositionally biased region" description="Acidic residues" evidence="12">
    <location>
        <begin position="47"/>
        <end position="56"/>
    </location>
</feature>
<dbReference type="PROSITE" id="PS50222">
    <property type="entry name" value="EF_HAND_2"/>
    <property type="match status" value="5"/>
</dbReference>
<feature type="region of interest" description="Disordered" evidence="12">
    <location>
        <begin position="232"/>
        <end position="271"/>
    </location>
</feature>
<evidence type="ECO:0000256" key="1">
    <source>
        <dbReference type="ARBA" id="ARBA00004319"/>
    </source>
</evidence>
<dbReference type="SMART" id="SM00054">
    <property type="entry name" value="EFh"/>
    <property type="match status" value="5"/>
</dbReference>
<dbReference type="EMBL" id="NEDP02000798">
    <property type="protein sequence ID" value="OWF54940.1"/>
    <property type="molecule type" value="Genomic_DNA"/>
</dbReference>
<dbReference type="Gene3D" id="1.10.238.10">
    <property type="entry name" value="EF-hand"/>
    <property type="match status" value="2"/>
</dbReference>
<dbReference type="Pfam" id="PF13202">
    <property type="entry name" value="EF-hand_5"/>
    <property type="match status" value="2"/>
</dbReference>
<comment type="function">
    <text evidence="9">Probable molecular chaperone assisting protein biosynthesis and transport in the endoplasmic reticulum. Required for the proper biosynthesis and transport of pulmonary surfactant-associated protein A/SP-A, pulmonary surfactant-associated protein D/SP-D and the lipid transporter ABCA3. By regulating both the proper expression and the degradation through the endoplasmic reticulum-associated protein degradation pathway of these proteins plays a crucial role in pulmonary surfactant homeostasis. Has an anti-fibrotic activity by negatively regulating the secretion of type I and type III collagens. This calcium-binding protein also transiently associates with immature PCSK6 and regulates its secretion.</text>
</comment>
<evidence type="ECO:0000313" key="16">
    <source>
        <dbReference type="Proteomes" id="UP000242188"/>
    </source>
</evidence>
<feature type="signal peptide" evidence="13">
    <location>
        <begin position="1"/>
        <end position="27"/>
    </location>
</feature>
<feature type="domain" description="EF-hand" evidence="14">
    <location>
        <begin position="262"/>
        <end position="284"/>
    </location>
</feature>
<evidence type="ECO:0000259" key="14">
    <source>
        <dbReference type="PROSITE" id="PS50222"/>
    </source>
</evidence>
<keyword evidence="8" id="KW-0143">Chaperone</keyword>
<feature type="compositionally biased region" description="Basic and acidic residues" evidence="12">
    <location>
        <begin position="34"/>
        <end position="46"/>
    </location>
</feature>
<keyword evidence="7" id="KW-0325">Glycoprotein</keyword>
<dbReference type="Proteomes" id="UP000242188">
    <property type="component" value="Unassembled WGS sequence"/>
</dbReference>
<evidence type="ECO:0000256" key="2">
    <source>
        <dbReference type="ARBA" id="ARBA00022723"/>
    </source>
</evidence>
<feature type="domain" description="EF-hand" evidence="14">
    <location>
        <begin position="199"/>
        <end position="234"/>
    </location>
</feature>
<dbReference type="GO" id="GO:0015031">
    <property type="term" value="P:protein transport"/>
    <property type="evidence" value="ECO:0007669"/>
    <property type="project" value="UniProtKB-ARBA"/>
</dbReference>
<evidence type="ECO:0000256" key="11">
    <source>
        <dbReference type="ARBA" id="ARBA00072696"/>
    </source>
</evidence>
<feature type="domain" description="EF-hand" evidence="14">
    <location>
        <begin position="162"/>
        <end position="197"/>
    </location>
</feature>
<feature type="compositionally biased region" description="Basic and acidic residues" evidence="12">
    <location>
        <begin position="240"/>
        <end position="271"/>
    </location>
</feature>
<keyword evidence="5" id="KW-0256">Endoplasmic reticulum</keyword>
<feature type="domain" description="EF-hand" evidence="14">
    <location>
        <begin position="285"/>
        <end position="320"/>
    </location>
</feature>
<dbReference type="SUPFAM" id="SSF47473">
    <property type="entry name" value="EF-hand"/>
    <property type="match status" value="2"/>
</dbReference>
<dbReference type="OrthoDB" id="293868at2759"/>
<feature type="region of interest" description="Disordered" evidence="12">
    <location>
        <begin position="34"/>
        <end position="56"/>
    </location>
</feature>
<feature type="chain" id="PRO_5012171229" description="Reticulocalbin-3" evidence="13">
    <location>
        <begin position="28"/>
        <end position="335"/>
    </location>
</feature>
<evidence type="ECO:0000256" key="12">
    <source>
        <dbReference type="SAM" id="MobiDB-lite"/>
    </source>
</evidence>
<reference evidence="15 16" key="1">
    <citation type="journal article" date="2017" name="Nat. Ecol. Evol.">
        <title>Scallop genome provides insights into evolution of bilaterian karyotype and development.</title>
        <authorList>
            <person name="Wang S."/>
            <person name="Zhang J."/>
            <person name="Jiao W."/>
            <person name="Li J."/>
            <person name="Xun X."/>
            <person name="Sun Y."/>
            <person name="Guo X."/>
            <person name="Huan P."/>
            <person name="Dong B."/>
            <person name="Zhang L."/>
            <person name="Hu X."/>
            <person name="Sun X."/>
            <person name="Wang J."/>
            <person name="Zhao C."/>
            <person name="Wang Y."/>
            <person name="Wang D."/>
            <person name="Huang X."/>
            <person name="Wang R."/>
            <person name="Lv J."/>
            <person name="Li Y."/>
            <person name="Zhang Z."/>
            <person name="Liu B."/>
            <person name="Lu W."/>
            <person name="Hui Y."/>
            <person name="Liang J."/>
            <person name="Zhou Z."/>
            <person name="Hou R."/>
            <person name="Li X."/>
            <person name="Liu Y."/>
            <person name="Li H."/>
            <person name="Ning X."/>
            <person name="Lin Y."/>
            <person name="Zhao L."/>
            <person name="Xing Q."/>
            <person name="Dou J."/>
            <person name="Li Y."/>
            <person name="Mao J."/>
            <person name="Guo H."/>
            <person name="Dou H."/>
            <person name="Li T."/>
            <person name="Mu C."/>
            <person name="Jiang W."/>
            <person name="Fu Q."/>
            <person name="Fu X."/>
            <person name="Miao Y."/>
            <person name="Liu J."/>
            <person name="Yu Q."/>
            <person name="Li R."/>
            <person name="Liao H."/>
            <person name="Li X."/>
            <person name="Kong Y."/>
            <person name="Jiang Z."/>
            <person name="Chourrout D."/>
            <person name="Li R."/>
            <person name="Bao Z."/>
        </authorList>
    </citation>
    <scope>NUCLEOTIDE SEQUENCE [LARGE SCALE GENOMIC DNA]</scope>
    <source>
        <strain evidence="15 16">PY_sf001</strain>
    </source>
</reference>
<comment type="subunit">
    <text evidence="10">Interacts with PCSK6 (immature form including the propeptide); probably involved in the maturation and the secretion of PCSK6.</text>
</comment>
<organism evidence="15 16">
    <name type="scientific">Mizuhopecten yessoensis</name>
    <name type="common">Japanese scallop</name>
    <name type="synonym">Patinopecten yessoensis</name>
    <dbReference type="NCBI Taxonomy" id="6573"/>
    <lineage>
        <taxon>Eukaryota</taxon>
        <taxon>Metazoa</taxon>
        <taxon>Spiralia</taxon>
        <taxon>Lophotrochozoa</taxon>
        <taxon>Mollusca</taxon>
        <taxon>Bivalvia</taxon>
        <taxon>Autobranchia</taxon>
        <taxon>Pteriomorphia</taxon>
        <taxon>Pectinida</taxon>
        <taxon>Pectinoidea</taxon>
        <taxon>Pectinidae</taxon>
        <taxon>Mizuhopecten</taxon>
    </lineage>
</organism>
<dbReference type="PANTHER" id="PTHR10827:SF52">
    <property type="entry name" value="IP16409P"/>
    <property type="match status" value="1"/>
</dbReference>
<protein>
    <recommendedName>
        <fullName evidence="11">Reticulocalbin-3</fullName>
    </recommendedName>
</protein>
<keyword evidence="3 13" id="KW-0732">Signal</keyword>
<dbReference type="AlphaFoldDB" id="A0A210R1J7"/>
<feature type="domain" description="EF-hand" evidence="14">
    <location>
        <begin position="79"/>
        <end position="114"/>
    </location>
</feature>
<evidence type="ECO:0000256" key="9">
    <source>
        <dbReference type="ARBA" id="ARBA00056975"/>
    </source>
</evidence>